<proteinExistence type="predicted"/>
<dbReference type="PANTHER" id="PTHR43434">
    <property type="entry name" value="PHOSPHOGLYCOLATE PHOSPHATASE"/>
    <property type="match status" value="1"/>
</dbReference>
<dbReference type="InterPro" id="IPR036412">
    <property type="entry name" value="HAD-like_sf"/>
</dbReference>
<comment type="caution">
    <text evidence="1">The sequence shown here is derived from an EMBL/GenBank/DDBJ whole genome shotgun (WGS) entry which is preliminary data.</text>
</comment>
<dbReference type="PATRIC" id="fig|1637645.4.peg.1237"/>
<dbReference type="AlphaFoldDB" id="A0A0F5YF12"/>
<dbReference type="RefSeq" id="WP_046279919.1">
    <property type="nucleotide sequence ID" value="NZ_LATL02000066.1"/>
</dbReference>
<dbReference type="Proteomes" id="UP000033607">
    <property type="component" value="Unassembled WGS sequence"/>
</dbReference>
<dbReference type="OrthoDB" id="480475at2"/>
<dbReference type="GO" id="GO:0008967">
    <property type="term" value="F:phosphoglycolate phosphatase activity"/>
    <property type="evidence" value="ECO:0007669"/>
    <property type="project" value="TreeGrafter"/>
</dbReference>
<reference evidence="1 2" key="1">
    <citation type="submission" date="2015-06" db="EMBL/GenBank/DDBJ databases">
        <title>Draft genome assembly of filamentous brackish cyanobacterium Limnoraphis robusta strain CS-951.</title>
        <authorList>
            <person name="Willis A."/>
            <person name="Parks M."/>
            <person name="Burford M.A."/>
        </authorList>
    </citation>
    <scope>NUCLEOTIDE SEQUENCE [LARGE SCALE GENOMIC DNA]</scope>
    <source>
        <strain evidence="1 2">CS-951</strain>
    </source>
</reference>
<organism evidence="1 2">
    <name type="scientific">Limnoraphis robusta CS-951</name>
    <dbReference type="NCBI Taxonomy" id="1637645"/>
    <lineage>
        <taxon>Bacteria</taxon>
        <taxon>Bacillati</taxon>
        <taxon>Cyanobacteriota</taxon>
        <taxon>Cyanophyceae</taxon>
        <taxon>Oscillatoriophycideae</taxon>
        <taxon>Oscillatoriales</taxon>
        <taxon>Sirenicapillariaceae</taxon>
        <taxon>Limnoraphis</taxon>
    </lineage>
</organism>
<protein>
    <submittedName>
        <fullName evidence="1">Imidazoleglycerol-phosphate dehydratase</fullName>
    </submittedName>
</protein>
<dbReference type="SUPFAM" id="SSF56784">
    <property type="entry name" value="HAD-like"/>
    <property type="match status" value="1"/>
</dbReference>
<dbReference type="GO" id="GO:0006281">
    <property type="term" value="P:DNA repair"/>
    <property type="evidence" value="ECO:0007669"/>
    <property type="project" value="TreeGrafter"/>
</dbReference>
<dbReference type="NCBIfam" id="TIGR01548">
    <property type="entry name" value="HAD-SF-IA-hyp1"/>
    <property type="match status" value="1"/>
</dbReference>
<dbReference type="InterPro" id="IPR023214">
    <property type="entry name" value="HAD_sf"/>
</dbReference>
<dbReference type="InterPro" id="IPR050155">
    <property type="entry name" value="HAD-like_hydrolase_sf"/>
</dbReference>
<evidence type="ECO:0000313" key="1">
    <source>
        <dbReference type="EMBL" id="KKD36810.1"/>
    </source>
</evidence>
<sequence length="267" mass="29488">MKAIVIFDIDGVIRDVGGSYRRAIADTVEQFTNQAYRPSQEDIDQLKSEGIWNNDWEASRELISRYFERQPNSTPSGGNAGSSRHPIDLNYESLIAFFQSRYRGPDPENWTGYICSEPVLCQPAYFKQLSYAGIGWGFFSGAMRDEALYVLSGKLGLGSPVLVAMEDAPGKPDPTGLFMAIEQLHSQRPTTVVYVGDTVGDMYTIKQASEQQPVRSWLGVGVLPPHVQQNGQRAQAYAETLKTAGAVMVLDNVEQLTPDVIEQLTAS</sequence>
<gene>
    <name evidence="1" type="ORF">WN50_17805</name>
</gene>
<dbReference type="Pfam" id="PF00702">
    <property type="entry name" value="Hydrolase"/>
    <property type="match status" value="1"/>
</dbReference>
<evidence type="ECO:0000313" key="2">
    <source>
        <dbReference type="Proteomes" id="UP000033607"/>
    </source>
</evidence>
<dbReference type="Gene3D" id="3.40.50.1000">
    <property type="entry name" value="HAD superfamily/HAD-like"/>
    <property type="match status" value="1"/>
</dbReference>
<dbReference type="PANTHER" id="PTHR43434:SF1">
    <property type="entry name" value="PHOSPHOGLYCOLATE PHOSPHATASE"/>
    <property type="match status" value="1"/>
</dbReference>
<accession>A0A0F5YF12</accession>
<dbReference type="InterPro" id="IPR006438">
    <property type="entry name" value="HAD-SF_TIGR01548"/>
</dbReference>
<name>A0A0F5YF12_9CYAN</name>
<dbReference type="EMBL" id="LATL02000066">
    <property type="protein sequence ID" value="KKD36810.1"/>
    <property type="molecule type" value="Genomic_DNA"/>
</dbReference>